<keyword evidence="8" id="KW-1185">Reference proteome</keyword>
<evidence type="ECO:0000256" key="4">
    <source>
        <dbReference type="ARBA" id="ARBA00022989"/>
    </source>
</evidence>
<organism evidence="7 8">
    <name type="scientific">Caldanaerobius fijiensis DSM 17918</name>
    <dbReference type="NCBI Taxonomy" id="1121256"/>
    <lineage>
        <taxon>Bacteria</taxon>
        <taxon>Bacillati</taxon>
        <taxon>Bacillota</taxon>
        <taxon>Clostridia</taxon>
        <taxon>Thermoanaerobacterales</taxon>
        <taxon>Thermoanaerobacteraceae</taxon>
        <taxon>Caldanaerobius</taxon>
    </lineage>
</organism>
<keyword evidence="2 7" id="KW-0808">Transferase</keyword>
<dbReference type="STRING" id="1121256.SAMN02746089_00418"/>
<feature type="transmembrane region" description="Helical" evidence="6">
    <location>
        <begin position="45"/>
        <end position="65"/>
    </location>
</feature>
<gene>
    <name evidence="7" type="ORF">SAMN02746089_00418</name>
</gene>
<feature type="transmembrane region" description="Helical" evidence="6">
    <location>
        <begin position="71"/>
        <end position="91"/>
    </location>
</feature>
<keyword evidence="3 6" id="KW-0812">Transmembrane</keyword>
<feature type="transmembrane region" description="Helical" evidence="6">
    <location>
        <begin position="112"/>
        <end position="133"/>
    </location>
</feature>
<evidence type="ECO:0000256" key="3">
    <source>
        <dbReference type="ARBA" id="ARBA00022692"/>
    </source>
</evidence>
<keyword evidence="4 6" id="KW-1133">Transmembrane helix</keyword>
<evidence type="ECO:0000256" key="6">
    <source>
        <dbReference type="SAM" id="Phobius"/>
    </source>
</evidence>
<keyword evidence="5 6" id="KW-0472">Membrane</keyword>
<dbReference type="InterPro" id="IPR000715">
    <property type="entry name" value="Glycosyl_transferase_4"/>
</dbReference>
<proteinExistence type="predicted"/>
<dbReference type="AlphaFoldDB" id="A0A1M4U9P5"/>
<accession>A0A1M4U9P5</accession>
<feature type="transmembrane region" description="Helical" evidence="6">
    <location>
        <begin position="6"/>
        <end position="24"/>
    </location>
</feature>
<feature type="transmembrane region" description="Helical" evidence="6">
    <location>
        <begin position="168"/>
        <end position="196"/>
    </location>
</feature>
<protein>
    <submittedName>
        <fullName evidence="7">UDP-N-acetylmuramyl pentapeptide phosphotransferase/UDP-N-acetylglucosamine-1-phosphate transferase</fullName>
    </submittedName>
</protein>
<dbReference type="OrthoDB" id="2679245at2"/>
<dbReference type="GO" id="GO:0016020">
    <property type="term" value="C:membrane"/>
    <property type="evidence" value="ECO:0007669"/>
    <property type="project" value="UniProtKB-SubCell"/>
</dbReference>
<dbReference type="Proteomes" id="UP000184088">
    <property type="component" value="Unassembled WGS sequence"/>
</dbReference>
<evidence type="ECO:0000256" key="1">
    <source>
        <dbReference type="ARBA" id="ARBA00004141"/>
    </source>
</evidence>
<feature type="transmembrane region" description="Helical" evidence="6">
    <location>
        <begin position="216"/>
        <end position="241"/>
    </location>
</feature>
<evidence type="ECO:0000256" key="2">
    <source>
        <dbReference type="ARBA" id="ARBA00022679"/>
    </source>
</evidence>
<dbReference type="Pfam" id="PF00953">
    <property type="entry name" value="Glycos_transf_4"/>
    <property type="match status" value="1"/>
</dbReference>
<evidence type="ECO:0000313" key="8">
    <source>
        <dbReference type="Proteomes" id="UP000184088"/>
    </source>
</evidence>
<evidence type="ECO:0000256" key="5">
    <source>
        <dbReference type="ARBA" id="ARBA00023136"/>
    </source>
</evidence>
<evidence type="ECO:0000313" key="7">
    <source>
        <dbReference type="EMBL" id="SHE53404.1"/>
    </source>
</evidence>
<dbReference type="RefSeq" id="WP_073341438.1">
    <property type="nucleotide sequence ID" value="NZ_FQVH01000002.1"/>
</dbReference>
<sequence>MTLIIFLLLFILSVLLSLLFIPLIESMFVELNCTCVNYKGQNIPTGMGIAAIPVVILVGTILYFISKDIKVIVVILSAVFMALVGLLDDLIGQKGVKGFKGHIKELIHYHMTTGGLKAVIGFLTALFISVIVSSTYIDIFINTVLIALFTNTLNLMDLRPGRALKVSILLFVLFAIFAHKNIWLLIPVMGFVAAYFPRDIKAFSMLGDTGSNLLGSVVGVYTAISFSFDIRLIIALLLILLQIIAEKYSITKLIESNSILKFFDELGRI</sequence>
<comment type="subcellular location">
    <subcellularLocation>
        <location evidence="1">Membrane</location>
        <topology evidence="1">Multi-pass membrane protein</topology>
    </subcellularLocation>
</comment>
<reference evidence="7 8" key="1">
    <citation type="submission" date="2016-11" db="EMBL/GenBank/DDBJ databases">
        <authorList>
            <person name="Jaros S."/>
            <person name="Januszkiewicz K."/>
            <person name="Wedrychowicz H."/>
        </authorList>
    </citation>
    <scope>NUCLEOTIDE SEQUENCE [LARGE SCALE GENOMIC DNA]</scope>
    <source>
        <strain evidence="7 8">DSM 17918</strain>
    </source>
</reference>
<name>A0A1M4U9P5_9THEO</name>
<dbReference type="EMBL" id="FQVH01000002">
    <property type="protein sequence ID" value="SHE53404.1"/>
    <property type="molecule type" value="Genomic_DNA"/>
</dbReference>
<dbReference type="GO" id="GO:0016780">
    <property type="term" value="F:phosphotransferase activity, for other substituted phosphate groups"/>
    <property type="evidence" value="ECO:0007669"/>
    <property type="project" value="InterPro"/>
</dbReference>